<dbReference type="GO" id="GO:0006355">
    <property type="term" value="P:regulation of DNA-templated transcription"/>
    <property type="evidence" value="ECO:0007669"/>
    <property type="project" value="InterPro"/>
</dbReference>
<evidence type="ECO:0000313" key="6">
    <source>
        <dbReference type="Proteomes" id="UP000198638"/>
    </source>
</evidence>
<gene>
    <name evidence="5" type="ORF">SAMN05192564_102351</name>
</gene>
<dbReference type="InterPro" id="IPR000792">
    <property type="entry name" value="Tscrpt_reg_LuxR_C"/>
</dbReference>
<dbReference type="AlphaFoldDB" id="A0A1H4CK83"/>
<keyword evidence="2" id="KW-0238">DNA-binding</keyword>
<dbReference type="SMART" id="SM00421">
    <property type="entry name" value="HTH_LUXR"/>
    <property type="match status" value="1"/>
</dbReference>
<dbReference type="Pfam" id="PF03472">
    <property type="entry name" value="Autoind_bind"/>
    <property type="match status" value="1"/>
</dbReference>
<dbReference type="OrthoDB" id="9774661at2"/>
<reference evidence="6" key="1">
    <citation type="submission" date="2016-10" db="EMBL/GenBank/DDBJ databases">
        <authorList>
            <person name="Varghese N."/>
            <person name="Submissions S."/>
        </authorList>
    </citation>
    <scope>NUCLEOTIDE SEQUENCE [LARGE SCALE GENOMIC DNA]</scope>
    <source>
        <strain evidence="6">LMG 24000</strain>
    </source>
</reference>
<dbReference type="GO" id="GO:0003677">
    <property type="term" value="F:DNA binding"/>
    <property type="evidence" value="ECO:0007669"/>
    <property type="project" value="UniProtKB-KW"/>
</dbReference>
<dbReference type="PANTHER" id="PTHR44688">
    <property type="entry name" value="DNA-BINDING TRANSCRIPTIONAL ACTIVATOR DEVR_DOSR"/>
    <property type="match status" value="1"/>
</dbReference>
<dbReference type="SUPFAM" id="SSF75516">
    <property type="entry name" value="Pheromone-binding domain of LuxR-like quorum-sensing transcription factors"/>
    <property type="match status" value="1"/>
</dbReference>
<keyword evidence="3" id="KW-0804">Transcription</keyword>
<sequence>MKYLSSRRSNGGLRKPAPVPDRLQARAPALVMRLAYAADIASLVDSFSNAAHALGFPYYVISRVARSRSTCLQRTALEMVCAHYPDEWVRHYQRRDYASTDPVHRAAFTHSAPYRWHDIVGLSKAERRVLDEAQEAGLAGGLSIPVHQPGGSVLLVNLSGPLHSVNDAINSRLAYLISTQFHFELYRLTRTPPRRASHFLTLRQRECLTWVARGKSSAEIGLILGISRYTVDYHIEEAMKALNFNSRTAAAVNATVQGLVDP</sequence>
<dbReference type="EMBL" id="FNRQ01000002">
    <property type="protein sequence ID" value="SEA60767.1"/>
    <property type="molecule type" value="Genomic_DNA"/>
</dbReference>
<name>A0A1H4CK83_9BURK</name>
<evidence type="ECO:0000313" key="5">
    <source>
        <dbReference type="EMBL" id="SEA60767.1"/>
    </source>
</evidence>
<dbReference type="Gene3D" id="1.10.10.10">
    <property type="entry name" value="Winged helix-like DNA-binding domain superfamily/Winged helix DNA-binding domain"/>
    <property type="match status" value="1"/>
</dbReference>
<organism evidence="5 6">
    <name type="scientific">Paraburkholderia sartisoli</name>
    <dbReference type="NCBI Taxonomy" id="83784"/>
    <lineage>
        <taxon>Bacteria</taxon>
        <taxon>Pseudomonadati</taxon>
        <taxon>Pseudomonadota</taxon>
        <taxon>Betaproteobacteria</taxon>
        <taxon>Burkholderiales</taxon>
        <taxon>Burkholderiaceae</taxon>
        <taxon>Paraburkholderia</taxon>
    </lineage>
</organism>
<dbReference type="Gene3D" id="3.30.450.80">
    <property type="entry name" value="Transcription factor LuxR-like, autoinducer-binding domain"/>
    <property type="match status" value="1"/>
</dbReference>
<keyword evidence="1" id="KW-0805">Transcription regulation</keyword>
<dbReference type="SUPFAM" id="SSF46894">
    <property type="entry name" value="C-terminal effector domain of the bipartite response regulators"/>
    <property type="match status" value="1"/>
</dbReference>
<proteinExistence type="predicted"/>
<accession>A0A1H4CK83</accession>
<dbReference type="Proteomes" id="UP000198638">
    <property type="component" value="Unassembled WGS sequence"/>
</dbReference>
<dbReference type="PANTHER" id="PTHR44688:SF16">
    <property type="entry name" value="DNA-BINDING TRANSCRIPTIONAL ACTIVATOR DEVR_DOSR"/>
    <property type="match status" value="1"/>
</dbReference>
<evidence type="ECO:0000259" key="4">
    <source>
        <dbReference type="PROSITE" id="PS50043"/>
    </source>
</evidence>
<dbReference type="STRING" id="83784.SAMN05192564_102351"/>
<feature type="domain" description="HTH luxR-type" evidence="4">
    <location>
        <begin position="193"/>
        <end position="258"/>
    </location>
</feature>
<dbReference type="Pfam" id="PF00196">
    <property type="entry name" value="GerE"/>
    <property type="match status" value="1"/>
</dbReference>
<evidence type="ECO:0000256" key="1">
    <source>
        <dbReference type="ARBA" id="ARBA00023015"/>
    </source>
</evidence>
<dbReference type="CDD" id="cd06170">
    <property type="entry name" value="LuxR_C_like"/>
    <property type="match status" value="1"/>
</dbReference>
<evidence type="ECO:0000256" key="2">
    <source>
        <dbReference type="ARBA" id="ARBA00023125"/>
    </source>
</evidence>
<dbReference type="InterPro" id="IPR016032">
    <property type="entry name" value="Sig_transdc_resp-reg_C-effctor"/>
</dbReference>
<protein>
    <submittedName>
        <fullName evidence="5">Transcriptional regulator, LuxR family</fullName>
    </submittedName>
</protein>
<dbReference type="InterPro" id="IPR036693">
    <property type="entry name" value="TF_LuxR_autoind-bd_dom_sf"/>
</dbReference>
<dbReference type="PROSITE" id="PS50043">
    <property type="entry name" value="HTH_LUXR_2"/>
    <property type="match status" value="1"/>
</dbReference>
<dbReference type="PRINTS" id="PR00038">
    <property type="entry name" value="HTHLUXR"/>
</dbReference>
<dbReference type="InterPro" id="IPR036388">
    <property type="entry name" value="WH-like_DNA-bd_sf"/>
</dbReference>
<keyword evidence="6" id="KW-1185">Reference proteome</keyword>
<evidence type="ECO:0000256" key="3">
    <source>
        <dbReference type="ARBA" id="ARBA00023163"/>
    </source>
</evidence>
<dbReference type="InterPro" id="IPR005143">
    <property type="entry name" value="TF_LuxR_autoind-bd_dom"/>
</dbReference>
<dbReference type="RefSeq" id="WP_090531894.1">
    <property type="nucleotide sequence ID" value="NZ_FNRQ01000002.1"/>
</dbReference>